<dbReference type="CDD" id="cd02970">
    <property type="entry name" value="PRX_like2"/>
    <property type="match status" value="1"/>
</dbReference>
<dbReference type="GO" id="GO:0005737">
    <property type="term" value="C:cytoplasm"/>
    <property type="evidence" value="ECO:0007669"/>
    <property type="project" value="TreeGrafter"/>
</dbReference>
<evidence type="ECO:0000256" key="2">
    <source>
        <dbReference type="ARBA" id="ARBA00013017"/>
    </source>
</evidence>
<dbReference type="PANTHER" id="PTHR42801:SF7">
    <property type="entry name" value="SLL1159 PROTEIN"/>
    <property type="match status" value="1"/>
</dbReference>
<evidence type="ECO:0000256" key="7">
    <source>
        <dbReference type="ARBA" id="ARBA00023284"/>
    </source>
</evidence>
<name>A0A1H3DK22_9FLAO</name>
<evidence type="ECO:0000313" key="13">
    <source>
        <dbReference type="EMBL" id="SDX66458.1"/>
    </source>
</evidence>
<keyword evidence="7" id="KW-0676">Redox-active center</keyword>
<comment type="function">
    <text evidence="1">Thiol-specific peroxidase that catalyzes the reduction of hydrogen peroxide and organic hydroperoxides to water and alcohols, respectively. Plays a role in cell protection against oxidative stress by detoxifying peroxides and as sensor of hydrogen peroxide-mediated signaling events.</text>
</comment>
<dbReference type="RefSeq" id="WP_091434059.1">
    <property type="nucleotide sequence ID" value="NZ_FNMV01000013.1"/>
</dbReference>
<dbReference type="InterPro" id="IPR050924">
    <property type="entry name" value="Peroxiredoxin_BCP/PrxQ"/>
</dbReference>
<dbReference type="InterPro" id="IPR013766">
    <property type="entry name" value="Thioredoxin_domain"/>
</dbReference>
<protein>
    <recommendedName>
        <fullName evidence="2">thioredoxin-dependent peroxiredoxin</fullName>
        <ecNumber evidence="2">1.11.1.24</ecNumber>
    </recommendedName>
    <alternativeName>
        <fullName evidence="8">Thioredoxin peroxidase</fullName>
    </alternativeName>
    <alternativeName>
        <fullName evidence="10">Thioredoxin-dependent peroxiredoxin Bcp</fullName>
    </alternativeName>
</protein>
<evidence type="ECO:0000259" key="12">
    <source>
        <dbReference type="PROSITE" id="PS51352"/>
    </source>
</evidence>
<dbReference type="EMBL" id="FNMV01000013">
    <property type="protein sequence ID" value="SDX66458.1"/>
    <property type="molecule type" value="Genomic_DNA"/>
</dbReference>
<keyword evidence="5" id="KW-0560">Oxidoreductase</keyword>
<dbReference type="InterPro" id="IPR000866">
    <property type="entry name" value="AhpC/TSA"/>
</dbReference>
<gene>
    <name evidence="13" type="ORF">SAMN05444338_11326</name>
</gene>
<evidence type="ECO:0000256" key="4">
    <source>
        <dbReference type="ARBA" id="ARBA00022862"/>
    </source>
</evidence>
<accession>A0A1H3DK22</accession>
<comment type="catalytic activity">
    <reaction evidence="11">
        <text>a hydroperoxide + [thioredoxin]-dithiol = an alcohol + [thioredoxin]-disulfide + H2O</text>
        <dbReference type="Rhea" id="RHEA:62620"/>
        <dbReference type="Rhea" id="RHEA-COMP:10698"/>
        <dbReference type="Rhea" id="RHEA-COMP:10700"/>
        <dbReference type="ChEBI" id="CHEBI:15377"/>
        <dbReference type="ChEBI" id="CHEBI:29950"/>
        <dbReference type="ChEBI" id="CHEBI:30879"/>
        <dbReference type="ChEBI" id="CHEBI:35924"/>
        <dbReference type="ChEBI" id="CHEBI:50058"/>
        <dbReference type="EC" id="1.11.1.24"/>
    </reaction>
</comment>
<dbReference type="Proteomes" id="UP000198569">
    <property type="component" value="Unassembled WGS sequence"/>
</dbReference>
<keyword evidence="4" id="KW-0049">Antioxidant</keyword>
<dbReference type="PANTHER" id="PTHR42801">
    <property type="entry name" value="THIOREDOXIN-DEPENDENT PEROXIDE REDUCTASE"/>
    <property type="match status" value="1"/>
</dbReference>
<dbReference type="GO" id="GO:0034599">
    <property type="term" value="P:cellular response to oxidative stress"/>
    <property type="evidence" value="ECO:0007669"/>
    <property type="project" value="TreeGrafter"/>
</dbReference>
<dbReference type="EC" id="1.11.1.24" evidence="2"/>
<evidence type="ECO:0000256" key="5">
    <source>
        <dbReference type="ARBA" id="ARBA00023002"/>
    </source>
</evidence>
<dbReference type="GO" id="GO:0008379">
    <property type="term" value="F:thioredoxin peroxidase activity"/>
    <property type="evidence" value="ECO:0007669"/>
    <property type="project" value="TreeGrafter"/>
</dbReference>
<dbReference type="AlphaFoldDB" id="A0A1H3DK22"/>
<dbReference type="GO" id="GO:0045454">
    <property type="term" value="P:cell redox homeostasis"/>
    <property type="evidence" value="ECO:0007669"/>
    <property type="project" value="TreeGrafter"/>
</dbReference>
<keyword evidence="6" id="KW-1015">Disulfide bond</keyword>
<dbReference type="STRING" id="229203.SAMN05444338_11326"/>
<evidence type="ECO:0000256" key="8">
    <source>
        <dbReference type="ARBA" id="ARBA00032824"/>
    </source>
</evidence>
<sequence>MSTENDNIGLQATLDNAKHTWEAKAPEQIKEIYADGIADVTRQNVVANAKKNDDIAPNFSLTNAIGTEVQLSDYLKKGPVVLTWYRGGWCPYCNMTLHYLQEQLPNIQLRGANLLALTPELPDKSMSTTEKHQLQFEVLSDVGNKVAKEYGIVFKLTDAVADSYQKGFDLHGFNGDESDELPLAATYVIDQDGTIVYTFLDAEYRNRAEAADILAALDSIKK</sequence>
<keyword evidence="3" id="KW-0575">Peroxidase</keyword>
<reference evidence="14" key="1">
    <citation type="submission" date="2016-10" db="EMBL/GenBank/DDBJ databases">
        <authorList>
            <person name="Varghese N."/>
            <person name="Submissions S."/>
        </authorList>
    </citation>
    <scope>NUCLEOTIDE SEQUENCE [LARGE SCALE GENOMIC DNA]</scope>
    <source>
        <strain evidence="14">DSM 15718</strain>
    </source>
</reference>
<proteinExistence type="inferred from homology"/>
<evidence type="ECO:0000256" key="10">
    <source>
        <dbReference type="ARBA" id="ARBA00042639"/>
    </source>
</evidence>
<evidence type="ECO:0000256" key="3">
    <source>
        <dbReference type="ARBA" id="ARBA00022559"/>
    </source>
</evidence>
<dbReference type="OrthoDB" id="9809746at2"/>
<keyword evidence="14" id="KW-1185">Reference proteome</keyword>
<feature type="domain" description="Thioredoxin" evidence="12">
    <location>
        <begin position="50"/>
        <end position="222"/>
    </location>
</feature>
<dbReference type="InterPro" id="IPR036249">
    <property type="entry name" value="Thioredoxin-like_sf"/>
</dbReference>
<evidence type="ECO:0000313" key="14">
    <source>
        <dbReference type="Proteomes" id="UP000198569"/>
    </source>
</evidence>
<evidence type="ECO:0000256" key="6">
    <source>
        <dbReference type="ARBA" id="ARBA00023157"/>
    </source>
</evidence>
<dbReference type="Gene3D" id="3.40.30.10">
    <property type="entry name" value="Glutaredoxin"/>
    <property type="match status" value="1"/>
</dbReference>
<dbReference type="Pfam" id="PF00578">
    <property type="entry name" value="AhpC-TSA"/>
    <property type="match status" value="1"/>
</dbReference>
<comment type="similarity">
    <text evidence="9">Belongs to the peroxiredoxin family. BCP/PrxQ subfamily.</text>
</comment>
<organism evidence="13 14">
    <name type="scientific">Flavobacterium degerlachei</name>
    <dbReference type="NCBI Taxonomy" id="229203"/>
    <lineage>
        <taxon>Bacteria</taxon>
        <taxon>Pseudomonadati</taxon>
        <taxon>Bacteroidota</taxon>
        <taxon>Flavobacteriia</taxon>
        <taxon>Flavobacteriales</taxon>
        <taxon>Flavobacteriaceae</taxon>
        <taxon>Flavobacterium</taxon>
    </lineage>
</organism>
<evidence type="ECO:0000256" key="11">
    <source>
        <dbReference type="ARBA" id="ARBA00049091"/>
    </source>
</evidence>
<evidence type="ECO:0000256" key="9">
    <source>
        <dbReference type="ARBA" id="ARBA00038489"/>
    </source>
</evidence>
<dbReference type="SUPFAM" id="SSF52833">
    <property type="entry name" value="Thioredoxin-like"/>
    <property type="match status" value="1"/>
</dbReference>
<dbReference type="PROSITE" id="PS51352">
    <property type="entry name" value="THIOREDOXIN_2"/>
    <property type="match status" value="1"/>
</dbReference>
<evidence type="ECO:0000256" key="1">
    <source>
        <dbReference type="ARBA" id="ARBA00003330"/>
    </source>
</evidence>